<reference evidence="2 3" key="1">
    <citation type="journal article" date="2008" name="Int. J. Syst. Evol. Microbiol.">
        <title>Tessaracoccus flavescens sp. nov., isolated from marine sediment.</title>
        <authorList>
            <person name="Lee D.W."/>
            <person name="Lee S.D."/>
        </authorList>
    </citation>
    <scope>NUCLEOTIDE SEQUENCE [LARGE SCALE GENOMIC DNA]</scope>
    <source>
        <strain evidence="2 3">SST-39T</strain>
    </source>
</reference>
<keyword evidence="3" id="KW-1185">Reference proteome</keyword>
<dbReference type="STRING" id="399497.BW733_11920"/>
<dbReference type="PROSITE" id="PS50921">
    <property type="entry name" value="ANTAR"/>
    <property type="match status" value="1"/>
</dbReference>
<dbReference type="Gene3D" id="1.10.10.10">
    <property type="entry name" value="Winged helix-like DNA-binding domain superfamily/Winged helix DNA-binding domain"/>
    <property type="match status" value="1"/>
</dbReference>
<dbReference type="SMART" id="SM01012">
    <property type="entry name" value="ANTAR"/>
    <property type="match status" value="1"/>
</dbReference>
<dbReference type="Pfam" id="PF03861">
    <property type="entry name" value="ANTAR"/>
    <property type="match status" value="1"/>
</dbReference>
<accession>A0A1Q2CZ62</accession>
<evidence type="ECO:0000313" key="2">
    <source>
        <dbReference type="EMBL" id="AQP51417.1"/>
    </source>
</evidence>
<dbReference type="AlphaFoldDB" id="A0A1Q2CZ62"/>
<gene>
    <name evidence="2" type="ORF">BW733_11920</name>
</gene>
<protein>
    <recommendedName>
        <fullName evidence="1">ANTAR domain-containing protein</fullName>
    </recommendedName>
</protein>
<dbReference type="InterPro" id="IPR011006">
    <property type="entry name" value="CheY-like_superfamily"/>
</dbReference>
<dbReference type="Proteomes" id="UP000188235">
    <property type="component" value="Chromosome"/>
</dbReference>
<dbReference type="KEGG" id="tfa:BW733_11920"/>
<feature type="domain" description="ANTAR" evidence="1">
    <location>
        <begin position="151"/>
        <end position="212"/>
    </location>
</feature>
<dbReference type="InterPro" id="IPR005561">
    <property type="entry name" value="ANTAR"/>
</dbReference>
<dbReference type="EMBL" id="CP019607">
    <property type="protein sequence ID" value="AQP51417.1"/>
    <property type="molecule type" value="Genomic_DNA"/>
</dbReference>
<organism evidence="2 3">
    <name type="scientific">Tessaracoccus flavescens</name>
    <dbReference type="NCBI Taxonomy" id="399497"/>
    <lineage>
        <taxon>Bacteria</taxon>
        <taxon>Bacillati</taxon>
        <taxon>Actinomycetota</taxon>
        <taxon>Actinomycetes</taxon>
        <taxon>Propionibacteriales</taxon>
        <taxon>Propionibacteriaceae</taxon>
        <taxon>Tessaracoccus</taxon>
    </lineage>
</organism>
<dbReference type="SUPFAM" id="SSF52172">
    <property type="entry name" value="CheY-like"/>
    <property type="match status" value="1"/>
</dbReference>
<evidence type="ECO:0000259" key="1">
    <source>
        <dbReference type="PROSITE" id="PS50921"/>
    </source>
</evidence>
<dbReference type="GO" id="GO:0003723">
    <property type="term" value="F:RNA binding"/>
    <property type="evidence" value="ECO:0007669"/>
    <property type="project" value="InterPro"/>
</dbReference>
<evidence type="ECO:0000313" key="3">
    <source>
        <dbReference type="Proteomes" id="UP000188235"/>
    </source>
</evidence>
<name>A0A1Q2CZ62_9ACTN</name>
<proteinExistence type="predicted"/>
<sequence>MVTHLRILRDISTGQSAHGRRAAAAEVSRDFATAQDMGDLISLAEHGFGLLFDGECTIRLSDGTDLHWFNALDVVEPSGLSAAVLHGLDGRVSADSASLRPGILLIPPPSDIEARAWVQFPRPRRISVEEMIAADVMAAAFAAGLQRMSAAHEAAGREADLRRAVESHRQIGQATGILVERHRFSTVEAFNELRRASQDRNVKLRDLAARIIETGLEPGEA</sequence>
<dbReference type="InterPro" id="IPR036388">
    <property type="entry name" value="WH-like_DNA-bd_sf"/>
</dbReference>
<dbReference type="RefSeq" id="WP_202970192.1">
    <property type="nucleotide sequence ID" value="NZ_CP019607.1"/>
</dbReference>